<evidence type="ECO:0000259" key="4">
    <source>
        <dbReference type="Pfam" id="PF24894"/>
    </source>
</evidence>
<dbReference type="InterPro" id="IPR056818">
    <property type="entry name" value="GlmU/GlgC-like_hexapep"/>
</dbReference>
<evidence type="ECO:0000256" key="1">
    <source>
        <dbReference type="ARBA" id="ARBA00010443"/>
    </source>
</evidence>
<dbReference type="NCBIfam" id="TIGR02092">
    <property type="entry name" value="glgD"/>
    <property type="match status" value="1"/>
</dbReference>
<dbReference type="CDD" id="cd02508">
    <property type="entry name" value="ADP_Glucose_PP"/>
    <property type="match status" value="1"/>
</dbReference>
<keyword evidence="6" id="KW-1185">Reference proteome</keyword>
<evidence type="ECO:0000313" key="5">
    <source>
        <dbReference type="EMBL" id="SMP68242.1"/>
    </source>
</evidence>
<dbReference type="GO" id="GO:0005978">
    <property type="term" value="P:glycogen biosynthetic process"/>
    <property type="evidence" value="ECO:0007669"/>
    <property type="project" value="UniProtKB-KW"/>
</dbReference>
<dbReference type="EMBL" id="FXUF01000016">
    <property type="protein sequence ID" value="SMP68242.1"/>
    <property type="molecule type" value="Genomic_DNA"/>
</dbReference>
<dbReference type="InterPro" id="IPR011004">
    <property type="entry name" value="Trimer_LpxA-like_sf"/>
</dbReference>
<dbReference type="GO" id="GO:0008878">
    <property type="term" value="F:glucose-1-phosphate adenylyltransferase activity"/>
    <property type="evidence" value="ECO:0007669"/>
    <property type="project" value="InterPro"/>
</dbReference>
<dbReference type="PANTHER" id="PTHR43523">
    <property type="entry name" value="GLUCOSE-1-PHOSPHATE ADENYLYLTRANSFERASE-RELATED"/>
    <property type="match status" value="1"/>
</dbReference>
<proteinExistence type="inferred from homology"/>
<keyword evidence="5" id="KW-0548">Nucleotidyltransferase</keyword>
<comment type="caution">
    <text evidence="5">The sequence shown here is derived from an EMBL/GenBank/DDBJ whole genome shotgun (WGS) entry which is preliminary data.</text>
</comment>
<dbReference type="CDD" id="cd04651">
    <property type="entry name" value="LbH_G1P_AT_C"/>
    <property type="match status" value="1"/>
</dbReference>
<dbReference type="InterPro" id="IPR005835">
    <property type="entry name" value="NTP_transferase_dom"/>
</dbReference>
<dbReference type="Gene3D" id="3.90.550.10">
    <property type="entry name" value="Spore Coat Polysaccharide Biosynthesis Protein SpsA, Chain A"/>
    <property type="match status" value="1"/>
</dbReference>
<evidence type="ECO:0000313" key="6">
    <source>
        <dbReference type="Proteomes" id="UP001158066"/>
    </source>
</evidence>
<feature type="domain" description="Nucleotidyl transferase" evidence="3">
    <location>
        <begin position="17"/>
        <end position="167"/>
    </location>
</feature>
<feature type="domain" description="Glucose-1-phosphate adenylyltransferase/Bifunctional protein GlmU-like C-terminal hexapeptide" evidence="4">
    <location>
        <begin position="287"/>
        <end position="357"/>
    </location>
</feature>
<dbReference type="Pfam" id="PF24894">
    <property type="entry name" value="Hexapep_GlmU"/>
    <property type="match status" value="1"/>
</dbReference>
<keyword evidence="5" id="KW-0808">Transferase</keyword>
<dbReference type="PANTHER" id="PTHR43523:SF6">
    <property type="entry name" value="GLYCOGEN BIOSYNTHESIS PROTEIN GLGD"/>
    <property type="match status" value="1"/>
</dbReference>
<dbReference type="Proteomes" id="UP001158066">
    <property type="component" value="Unassembled WGS sequence"/>
</dbReference>
<dbReference type="SUPFAM" id="SSF51161">
    <property type="entry name" value="Trimeric LpxA-like enzymes"/>
    <property type="match status" value="1"/>
</dbReference>
<sequence length="373" mass="42495">MMRDVMGIINDTDIEHKLKDLTRVRSTAAVPFGGRYRIIDFVLSNMANAGIKNIGILTQSYNRSLLDHVDSGKEWDLLSKRDGLFILPPIFRYDQFTGNLGDVDHYYNHMDYFTRSRQQYVLISSSNVVYNMDFRDIQQCYEEKQADIVLVYKNAVTEENNNFRVLSLLIDNNGRIRDMAASREKKLSPAVALEIAFMKKSLFMQIIDDCIARGYRDFTKDGLIKNLEKYRIFGCEHQGFAAKIDSIHTYYRHSMGLLNPEVWKELFFRHGSIYTKVKDEPPVKYQASAMVSNSLLANGCHIAGTVENSILGRGVTVHPGAVVRDSIIMQKGQIHRGAVVENAILDKDVVITPGKQIRGEKEYPLVVEKQAVI</sequence>
<dbReference type="InterPro" id="IPR029044">
    <property type="entry name" value="Nucleotide-diphossugar_trans"/>
</dbReference>
<dbReference type="RefSeq" id="WP_283410482.1">
    <property type="nucleotide sequence ID" value="NZ_FXUF01000016.1"/>
</dbReference>
<organism evidence="5 6">
    <name type="scientific">Anoxynatronum buryatiense</name>
    <dbReference type="NCBI Taxonomy" id="489973"/>
    <lineage>
        <taxon>Bacteria</taxon>
        <taxon>Bacillati</taxon>
        <taxon>Bacillota</taxon>
        <taxon>Clostridia</taxon>
        <taxon>Eubacteriales</taxon>
        <taxon>Clostridiaceae</taxon>
        <taxon>Anoxynatronum</taxon>
    </lineage>
</organism>
<comment type="similarity">
    <text evidence="1">Belongs to the bacterial/plant glucose-1-phosphate adenylyltransferase family.</text>
</comment>
<evidence type="ECO:0000256" key="2">
    <source>
        <dbReference type="ARBA" id="ARBA00023056"/>
    </source>
</evidence>
<keyword evidence="2" id="KW-0320">Glycogen biosynthesis</keyword>
<name>A0AA46AKB5_9CLOT</name>
<evidence type="ECO:0000259" key="3">
    <source>
        <dbReference type="Pfam" id="PF00483"/>
    </source>
</evidence>
<accession>A0AA46AKB5</accession>
<dbReference type="Gene3D" id="2.160.10.10">
    <property type="entry name" value="Hexapeptide repeat proteins"/>
    <property type="match status" value="1"/>
</dbReference>
<dbReference type="InterPro" id="IPR011832">
    <property type="entry name" value="GlgDAde_trans"/>
</dbReference>
<dbReference type="InterPro" id="IPR011831">
    <property type="entry name" value="ADP-Glc_PPase"/>
</dbReference>
<gene>
    <name evidence="5" type="ORF">SAMN06296020_11671</name>
</gene>
<reference evidence="5" key="1">
    <citation type="submission" date="2017-05" db="EMBL/GenBank/DDBJ databases">
        <authorList>
            <person name="Varghese N."/>
            <person name="Submissions S."/>
        </authorList>
    </citation>
    <scope>NUCLEOTIDE SEQUENCE</scope>
    <source>
        <strain evidence="5">Su22</strain>
    </source>
</reference>
<dbReference type="AlphaFoldDB" id="A0AA46AKB5"/>
<dbReference type="SUPFAM" id="SSF53448">
    <property type="entry name" value="Nucleotide-diphospho-sugar transferases"/>
    <property type="match status" value="1"/>
</dbReference>
<dbReference type="Pfam" id="PF00483">
    <property type="entry name" value="NTP_transferase"/>
    <property type="match status" value="1"/>
</dbReference>
<protein>
    <submittedName>
        <fullName evidence="5">Glucose-1-phosphate adenylyltransferase</fullName>
    </submittedName>
</protein>